<keyword evidence="4" id="KW-0012">Acyltransferase</keyword>
<dbReference type="RefSeq" id="WP_198881317.1">
    <property type="nucleotide sequence ID" value="NZ_JAEKJA010000005.1"/>
</dbReference>
<dbReference type="NCBIfam" id="TIGR03308">
    <property type="entry name" value="phn_thr-fam"/>
    <property type="match status" value="1"/>
</dbReference>
<dbReference type="CDD" id="cd03349">
    <property type="entry name" value="LbH_XAT"/>
    <property type="match status" value="1"/>
</dbReference>
<dbReference type="Proteomes" id="UP000609531">
    <property type="component" value="Unassembled WGS sequence"/>
</dbReference>
<dbReference type="PANTHER" id="PTHR43300:SF11">
    <property type="entry name" value="ACETYLTRANSFERASE RV3034C-RELATED"/>
    <property type="match status" value="1"/>
</dbReference>
<dbReference type="Pfam" id="PF00132">
    <property type="entry name" value="Hexapep"/>
    <property type="match status" value="1"/>
</dbReference>
<dbReference type="InterPro" id="IPR050179">
    <property type="entry name" value="Trans_hexapeptide_repeat"/>
</dbReference>
<dbReference type="InterPro" id="IPR001451">
    <property type="entry name" value="Hexapep"/>
</dbReference>
<evidence type="ECO:0000313" key="6">
    <source>
        <dbReference type="Proteomes" id="UP000609531"/>
    </source>
</evidence>
<accession>A0A934IN36</accession>
<dbReference type="InterPro" id="IPR018357">
    <property type="entry name" value="Hexapep_transf_CS"/>
</dbReference>
<dbReference type="PANTHER" id="PTHR43300">
    <property type="entry name" value="ACETYLTRANSFERASE"/>
    <property type="match status" value="1"/>
</dbReference>
<dbReference type="EMBL" id="JAEKJA010000005">
    <property type="protein sequence ID" value="MBJ3775418.1"/>
    <property type="molecule type" value="Genomic_DNA"/>
</dbReference>
<protein>
    <recommendedName>
        <fullName evidence="7">Chloramphenicol acetyltransferase</fullName>
    </recommendedName>
</protein>
<organism evidence="5 6">
    <name type="scientific">Acuticoccus mangrovi</name>
    <dbReference type="NCBI Taxonomy" id="2796142"/>
    <lineage>
        <taxon>Bacteria</taxon>
        <taxon>Pseudomonadati</taxon>
        <taxon>Pseudomonadota</taxon>
        <taxon>Alphaproteobacteria</taxon>
        <taxon>Hyphomicrobiales</taxon>
        <taxon>Amorphaceae</taxon>
        <taxon>Acuticoccus</taxon>
    </lineage>
</organism>
<evidence type="ECO:0000313" key="5">
    <source>
        <dbReference type="EMBL" id="MBJ3775418.1"/>
    </source>
</evidence>
<dbReference type="InterPro" id="IPR017694">
    <property type="entry name" value="Phosphonate_tfrase_rpt"/>
</dbReference>
<gene>
    <name evidence="5" type="ORF">JCR33_06955</name>
</gene>
<evidence type="ECO:0000256" key="2">
    <source>
        <dbReference type="ARBA" id="ARBA00022679"/>
    </source>
</evidence>
<dbReference type="Gene3D" id="2.160.10.10">
    <property type="entry name" value="Hexapeptide repeat proteins"/>
    <property type="match status" value="1"/>
</dbReference>
<name>A0A934IN36_9HYPH</name>
<evidence type="ECO:0000256" key="3">
    <source>
        <dbReference type="ARBA" id="ARBA00022737"/>
    </source>
</evidence>
<reference evidence="5" key="1">
    <citation type="submission" date="2020-12" db="EMBL/GenBank/DDBJ databases">
        <title>Bacterial taxonomy.</title>
        <authorList>
            <person name="Pan X."/>
        </authorList>
    </citation>
    <scope>NUCLEOTIDE SEQUENCE</scope>
    <source>
        <strain evidence="5">B2012</strain>
    </source>
</reference>
<comment type="caution">
    <text evidence="5">The sequence shown here is derived from an EMBL/GenBank/DDBJ whole genome shotgun (WGS) entry which is preliminary data.</text>
</comment>
<dbReference type="GO" id="GO:0016746">
    <property type="term" value="F:acyltransferase activity"/>
    <property type="evidence" value="ECO:0007669"/>
    <property type="project" value="UniProtKB-KW"/>
</dbReference>
<dbReference type="AlphaFoldDB" id="A0A934IN36"/>
<dbReference type="SUPFAM" id="SSF51161">
    <property type="entry name" value="Trimeric LpxA-like enzymes"/>
    <property type="match status" value="1"/>
</dbReference>
<keyword evidence="3" id="KW-0677">Repeat</keyword>
<evidence type="ECO:0008006" key="7">
    <source>
        <dbReference type="Google" id="ProtNLM"/>
    </source>
</evidence>
<keyword evidence="2" id="KW-0808">Transferase</keyword>
<evidence type="ECO:0000256" key="1">
    <source>
        <dbReference type="ARBA" id="ARBA00007274"/>
    </source>
</evidence>
<sequence>MTALGPEPTIHPDARIEGATLGRYTAIGAFTKLKDVTFGDYSYIVEFGDILFATVGKFCSIASQVRINAPNHPIERATSHHFTYRSADYFDDAEHDGAIFAWRREHWVTIGNDVWIGHGATVMPGVTVGDGAVIGAGAVVTKDVAPYTIVAGVPARPLRRRFPVDIADRLAALAWWDWPHARLRTALDDFRNLSAAEFLDRHGG</sequence>
<comment type="similarity">
    <text evidence="1">Belongs to the transferase hexapeptide repeat family.</text>
</comment>
<proteinExistence type="inferred from homology"/>
<evidence type="ECO:0000256" key="4">
    <source>
        <dbReference type="ARBA" id="ARBA00023315"/>
    </source>
</evidence>
<dbReference type="InterPro" id="IPR011004">
    <property type="entry name" value="Trimer_LpxA-like_sf"/>
</dbReference>
<keyword evidence="6" id="KW-1185">Reference proteome</keyword>
<dbReference type="PROSITE" id="PS00101">
    <property type="entry name" value="HEXAPEP_TRANSFERASES"/>
    <property type="match status" value="1"/>
</dbReference>